<feature type="transmembrane region" description="Helical" evidence="1">
    <location>
        <begin position="26"/>
        <end position="46"/>
    </location>
</feature>
<reference evidence="2" key="2">
    <citation type="submission" date="2021-03" db="UniProtKB">
        <authorList>
            <consortium name="EnsemblPlants"/>
        </authorList>
    </citation>
    <scope>IDENTIFICATION</scope>
</reference>
<evidence type="ECO:0000313" key="3">
    <source>
        <dbReference type="Proteomes" id="UP000596661"/>
    </source>
</evidence>
<accession>A0A803QGW6</accession>
<name>A0A803QGW6_CANSA</name>
<dbReference type="AlphaFoldDB" id="A0A803QGW6"/>
<keyword evidence="1" id="KW-0472">Membrane</keyword>
<proteinExistence type="predicted"/>
<evidence type="ECO:0000256" key="1">
    <source>
        <dbReference type="SAM" id="Phobius"/>
    </source>
</evidence>
<keyword evidence="1" id="KW-0812">Transmembrane</keyword>
<dbReference type="EnsemblPlants" id="evm.model.09.64">
    <property type="protein sequence ID" value="cds.evm.model.09.64"/>
    <property type="gene ID" value="evm.TU.09.64"/>
</dbReference>
<dbReference type="Gramene" id="evm.model.09.64">
    <property type="protein sequence ID" value="cds.evm.model.09.64"/>
    <property type="gene ID" value="evm.TU.09.64"/>
</dbReference>
<dbReference type="EMBL" id="UZAU01000718">
    <property type="status" value="NOT_ANNOTATED_CDS"/>
    <property type="molecule type" value="Genomic_DNA"/>
</dbReference>
<reference evidence="2" key="1">
    <citation type="submission" date="2018-11" db="EMBL/GenBank/DDBJ databases">
        <authorList>
            <person name="Grassa J C."/>
        </authorList>
    </citation>
    <scope>NUCLEOTIDE SEQUENCE [LARGE SCALE GENOMIC DNA]</scope>
</reference>
<evidence type="ECO:0000313" key="2">
    <source>
        <dbReference type="EnsemblPlants" id="cds.evm.model.09.64"/>
    </source>
</evidence>
<organism evidence="2 3">
    <name type="scientific">Cannabis sativa</name>
    <name type="common">Hemp</name>
    <name type="synonym">Marijuana</name>
    <dbReference type="NCBI Taxonomy" id="3483"/>
    <lineage>
        <taxon>Eukaryota</taxon>
        <taxon>Viridiplantae</taxon>
        <taxon>Streptophyta</taxon>
        <taxon>Embryophyta</taxon>
        <taxon>Tracheophyta</taxon>
        <taxon>Spermatophyta</taxon>
        <taxon>Magnoliopsida</taxon>
        <taxon>eudicotyledons</taxon>
        <taxon>Gunneridae</taxon>
        <taxon>Pentapetalae</taxon>
        <taxon>rosids</taxon>
        <taxon>fabids</taxon>
        <taxon>Rosales</taxon>
        <taxon>Cannabaceae</taxon>
        <taxon>Cannabis</taxon>
    </lineage>
</organism>
<keyword evidence="3" id="KW-1185">Reference proteome</keyword>
<protein>
    <submittedName>
        <fullName evidence="2">Uncharacterized protein</fullName>
    </submittedName>
</protein>
<sequence>MSWSTYHMSIAYTPHIVLSEPLIPRLSFSIASVSWILGALFIHWDIPRVPRLIILRIRGIFKIITPRSFPMSSGPRASRSSLRSPSRCVKLVRRGIVASSPSSRCLKLQLPVSSI</sequence>
<keyword evidence="1" id="KW-1133">Transmembrane helix</keyword>
<dbReference type="Proteomes" id="UP000596661">
    <property type="component" value="Chromosome 9"/>
</dbReference>